<name>A0ABP2XFL3_9CHLA</name>
<dbReference type="InterPro" id="IPR013385">
    <property type="entry name" value="T3SS_SpaO/YscQ/SpaO"/>
</dbReference>
<dbReference type="PANTHER" id="PTHR30034:SF6">
    <property type="entry name" value="YOP PROTEINS TRANSLOCATION PROTEIN Q"/>
    <property type="match status" value="1"/>
</dbReference>
<dbReference type="EMBL" id="APJW01000001">
    <property type="protein sequence ID" value="EQM63241.1"/>
    <property type="molecule type" value="Genomic_DNA"/>
</dbReference>
<dbReference type="SUPFAM" id="SSF101801">
    <property type="entry name" value="Surface presentation of antigens (SPOA)"/>
    <property type="match status" value="1"/>
</dbReference>
<keyword evidence="4" id="KW-1185">Reference proteome</keyword>
<dbReference type="NCBIfam" id="NF004605">
    <property type="entry name" value="PRK05933.1"/>
    <property type="match status" value="1"/>
</dbReference>
<feature type="domain" description="Flagellar motor switch protein FliN-like C-terminal" evidence="2">
    <location>
        <begin position="307"/>
        <end position="371"/>
    </location>
</feature>
<evidence type="ECO:0000259" key="2">
    <source>
        <dbReference type="Pfam" id="PF01052"/>
    </source>
</evidence>
<protein>
    <submittedName>
        <fullName evidence="3">Type III secretion apparatus protein, YscQ/HrcQ family</fullName>
    </submittedName>
</protein>
<dbReference type="Proteomes" id="UP000016064">
    <property type="component" value="Unassembled WGS sequence"/>
</dbReference>
<dbReference type="RefSeq" id="WP_020370756.1">
    <property type="nucleotide sequence ID" value="NZ_APJW01000001.1"/>
</dbReference>
<evidence type="ECO:0000313" key="4">
    <source>
        <dbReference type="Proteomes" id="UP000016064"/>
    </source>
</evidence>
<comment type="similarity">
    <text evidence="1">Belongs to the FliN/MopA/SpaO family.</text>
</comment>
<organism evidence="3 4">
    <name type="scientific">Chlamydia ibidis 10-1398/6</name>
    <dbReference type="NCBI Taxonomy" id="1046581"/>
    <lineage>
        <taxon>Bacteria</taxon>
        <taxon>Pseudomonadati</taxon>
        <taxon>Chlamydiota</taxon>
        <taxon>Chlamydiia</taxon>
        <taxon>Chlamydiales</taxon>
        <taxon>Chlamydiaceae</taxon>
        <taxon>Chlamydia/Chlamydophila group</taxon>
        <taxon>Chlamydia</taxon>
    </lineage>
</organism>
<evidence type="ECO:0000313" key="3">
    <source>
        <dbReference type="EMBL" id="EQM63241.1"/>
    </source>
</evidence>
<dbReference type="InterPro" id="IPR036429">
    <property type="entry name" value="SpoA-like_sf"/>
</dbReference>
<evidence type="ECO:0000256" key="1">
    <source>
        <dbReference type="ARBA" id="ARBA00009226"/>
    </source>
</evidence>
<reference evidence="3 4" key="1">
    <citation type="submission" date="2013-07" db="EMBL/GenBank/DDBJ databases">
        <title>Isolation of a new Chlamydia species from the feral Sacred Ibis (Threskiornis aethiopicus): Chlamydia ibidis.</title>
        <authorList>
            <person name="Vorimore F."/>
            <person name="Hsia R.-C."/>
            <person name="Huot-Creasy H."/>
            <person name="Bastian S."/>
            <person name="Deruyter L."/>
            <person name="Passet A."/>
            <person name="Sachse K."/>
            <person name="Bavoil P."/>
            <person name="Myers G."/>
            <person name="Laroucau K."/>
        </authorList>
    </citation>
    <scope>NUCLEOTIDE SEQUENCE [LARGE SCALE GENOMIC DNA]</scope>
    <source>
        <strain evidence="3 4">10-1398/6</strain>
    </source>
</reference>
<dbReference type="InterPro" id="IPR001543">
    <property type="entry name" value="FliN-like_C"/>
</dbReference>
<comment type="caution">
    <text evidence="3">The sequence shown here is derived from an EMBL/GenBank/DDBJ whole genome shotgun (WGS) entry which is preliminary data.</text>
</comment>
<accession>A0ABP2XFL3</accession>
<dbReference type="PANTHER" id="PTHR30034">
    <property type="entry name" value="FLAGELLAR MOTOR SWITCH PROTEIN FLIM"/>
    <property type="match status" value="1"/>
</dbReference>
<dbReference type="NCBIfam" id="TIGR02551">
    <property type="entry name" value="SpaO_YscQ"/>
    <property type="match status" value="1"/>
</dbReference>
<dbReference type="Gene3D" id="2.30.330.10">
    <property type="entry name" value="SpoA-like"/>
    <property type="match status" value="1"/>
</dbReference>
<proteinExistence type="inferred from homology"/>
<dbReference type="Pfam" id="PF01052">
    <property type="entry name" value="FliMN_C"/>
    <property type="match status" value="1"/>
</dbReference>
<sequence length="372" mass="41815">MTVTEKPNDSWLKLRNDFLSSLNTEEEQISLPTFPIDGCKRILKDKFRLEDCEIVIRFRGALSVSDITKELSKNILLQPLVAQPLESGEFFFLTSEEDLQSLMVAVFGDSSLASYFYQKDKLLGFHYYFTAELCKIFQDLSWIPSLTMKVSEDAKFSVRSLQGSYYTVGVSCRLDGKNIYFNLLFPETTQQSCKKFLASLNQDFDIHQVDPMLPIAMSVDVGYCELTEEEWQQVIPGSFILLDTCLYDPDTGESGALLTINNRQFFGGRFTDTKSGEFKITSYPNLQHEDAPEEHEEHEPAIPLPSRVKLVAEVARYSLTVENFLSLGIGSVLHFDGTHPVLGVDLILNGAKVGRGEIVSLGNVLGIRVLEA</sequence>
<gene>
    <name evidence="3" type="primary">epaO</name>
    <name evidence="3" type="ORF">H359_0105</name>
</gene>